<keyword evidence="2" id="KW-0150">Chloroplast</keyword>
<evidence type="ECO:0000313" key="12">
    <source>
        <dbReference type="EMBL" id="KAH9314624.1"/>
    </source>
</evidence>
<reference evidence="12 13" key="1">
    <citation type="journal article" date="2021" name="Nat. Plants">
        <title>The Taxus genome provides insights into paclitaxel biosynthesis.</title>
        <authorList>
            <person name="Xiong X."/>
            <person name="Gou J."/>
            <person name="Liao Q."/>
            <person name="Li Y."/>
            <person name="Zhou Q."/>
            <person name="Bi G."/>
            <person name="Li C."/>
            <person name="Du R."/>
            <person name="Wang X."/>
            <person name="Sun T."/>
            <person name="Guo L."/>
            <person name="Liang H."/>
            <person name="Lu P."/>
            <person name="Wu Y."/>
            <person name="Zhang Z."/>
            <person name="Ro D.K."/>
            <person name="Shang Y."/>
            <person name="Huang S."/>
            <person name="Yan J."/>
        </authorList>
    </citation>
    <scope>NUCLEOTIDE SEQUENCE [LARGE SCALE GENOMIC DNA]</scope>
    <source>
        <strain evidence="12">Ta-2019</strain>
    </source>
</reference>
<feature type="compositionally biased region" description="Basic and acidic residues" evidence="9">
    <location>
        <begin position="14"/>
        <end position="30"/>
    </location>
</feature>
<feature type="domain" description="Rieske" evidence="11">
    <location>
        <begin position="258"/>
        <end position="363"/>
    </location>
</feature>
<dbReference type="GO" id="GO:0009507">
    <property type="term" value="C:chloroplast"/>
    <property type="evidence" value="ECO:0007669"/>
    <property type="project" value="UniProtKB-SubCell"/>
</dbReference>
<protein>
    <recommendedName>
        <fullName evidence="11">Rieske domain-containing protein</fullName>
    </recommendedName>
</protein>
<keyword evidence="4" id="KW-0001">2Fe-2S</keyword>
<dbReference type="GO" id="GO:0046872">
    <property type="term" value="F:metal ion binding"/>
    <property type="evidence" value="ECO:0007669"/>
    <property type="project" value="UniProtKB-KW"/>
</dbReference>
<dbReference type="GO" id="GO:0051537">
    <property type="term" value="F:2 iron, 2 sulfur cluster binding"/>
    <property type="evidence" value="ECO:0007669"/>
    <property type="project" value="UniProtKB-KW"/>
</dbReference>
<feature type="transmembrane region" description="Helical" evidence="10">
    <location>
        <begin position="675"/>
        <end position="697"/>
    </location>
</feature>
<dbReference type="GO" id="GO:0045036">
    <property type="term" value="P:protein targeting to chloroplast"/>
    <property type="evidence" value="ECO:0007669"/>
    <property type="project" value="TreeGrafter"/>
</dbReference>
<dbReference type="InterPro" id="IPR017941">
    <property type="entry name" value="Rieske_2Fe-2S"/>
</dbReference>
<dbReference type="PANTHER" id="PTHR21266:SF29">
    <property type="entry name" value="PROTEIN TIC 55, CHLOROPLASTIC"/>
    <property type="match status" value="1"/>
</dbReference>
<accession>A0AA38G4C3</accession>
<organism evidence="12 13">
    <name type="scientific">Taxus chinensis</name>
    <name type="common">Chinese yew</name>
    <name type="synonym">Taxus wallichiana var. chinensis</name>
    <dbReference type="NCBI Taxonomy" id="29808"/>
    <lineage>
        <taxon>Eukaryota</taxon>
        <taxon>Viridiplantae</taxon>
        <taxon>Streptophyta</taxon>
        <taxon>Embryophyta</taxon>
        <taxon>Tracheophyta</taxon>
        <taxon>Spermatophyta</taxon>
        <taxon>Pinopsida</taxon>
        <taxon>Pinidae</taxon>
        <taxon>Conifers II</taxon>
        <taxon>Cupressales</taxon>
        <taxon>Taxaceae</taxon>
        <taxon>Taxus</taxon>
    </lineage>
</organism>
<dbReference type="InterPro" id="IPR013626">
    <property type="entry name" value="PaO"/>
</dbReference>
<dbReference type="PROSITE" id="PS51296">
    <property type="entry name" value="RIESKE"/>
    <property type="match status" value="1"/>
</dbReference>
<keyword evidence="3" id="KW-0934">Plastid</keyword>
<keyword evidence="10" id="KW-0472">Membrane</keyword>
<evidence type="ECO:0000256" key="1">
    <source>
        <dbReference type="ARBA" id="ARBA00004229"/>
    </source>
</evidence>
<proteinExistence type="predicted"/>
<comment type="subcellular location">
    <subcellularLocation>
        <location evidence="1">Plastid</location>
        <location evidence="1">Chloroplast</location>
    </subcellularLocation>
</comment>
<keyword evidence="6" id="KW-0809">Transit peptide</keyword>
<dbReference type="SUPFAM" id="SSF55961">
    <property type="entry name" value="Bet v1-like"/>
    <property type="match status" value="1"/>
</dbReference>
<dbReference type="Gene3D" id="3.90.380.10">
    <property type="entry name" value="Naphthalene 1,2-dioxygenase Alpha Subunit, Chain A, domain 1"/>
    <property type="match status" value="1"/>
</dbReference>
<dbReference type="Gene3D" id="2.102.10.10">
    <property type="entry name" value="Rieske [2Fe-2S] iron-sulphur domain"/>
    <property type="match status" value="1"/>
</dbReference>
<dbReference type="GO" id="GO:0010277">
    <property type="term" value="F:chlorophyllide a oxygenase activity"/>
    <property type="evidence" value="ECO:0007669"/>
    <property type="project" value="InterPro"/>
</dbReference>
<dbReference type="Pfam" id="PF08417">
    <property type="entry name" value="PaO"/>
    <property type="match status" value="1"/>
</dbReference>
<dbReference type="AlphaFoldDB" id="A0AA38G4C3"/>
<feature type="region of interest" description="Disordered" evidence="9">
    <location>
        <begin position="1"/>
        <end position="43"/>
    </location>
</feature>
<comment type="caution">
    <text evidence="12">The sequence shown here is derived from an EMBL/GenBank/DDBJ whole genome shotgun (WGS) entry which is preliminary data.</text>
</comment>
<dbReference type="OMA" id="HRTTRIM"/>
<evidence type="ECO:0000256" key="5">
    <source>
        <dbReference type="ARBA" id="ARBA00022723"/>
    </source>
</evidence>
<evidence type="ECO:0000256" key="4">
    <source>
        <dbReference type="ARBA" id="ARBA00022714"/>
    </source>
</evidence>
<keyword evidence="10" id="KW-1133">Transmembrane helix</keyword>
<dbReference type="SUPFAM" id="SSF50022">
    <property type="entry name" value="ISP domain"/>
    <property type="match status" value="1"/>
</dbReference>
<sequence length="707" mass="79668">MPDRNFLITSSDPGLHKSNTEDGQTEDKSKGLNPSMSNPSAGKEQDWLALRLGCGYGVRRPTYFSSEWHLDDLNNRKTPMFGWNGDKMEDDHGVIPLQMISARQSSNSTTLLTPSSSTIPGKQFSFQYIAGSMSQPVQQISAFYKSSDFCIVVGILDHMAAQASMTRTHLLYSSTSTRKKKAFGYADKRKRTHFRHGLPSCSNSCNGTKWRSTKAKALTDKTVTDAAPVESEEHGGDILIKEEQHLQDRVEYNWETEWYPLYLAAEVPKDAPLGLTVFDKQVVLYEDGNAVLHCYEDRCPHRLAKLSEGQLMDGRLECLYHGWQFDGDGKCVKIPQLPAGAKIPRAACVRSYEVKVSQGVVWVWMADRSSADPQKLPWFEHYARPGFQDLSSVHVLPYDHSILLENLMDPAHIPISHDRTDLSAKRENAQALAFKVTERSSRGFAGQWGEASNANFQNTLRFEAPCALRNDRESTDQEGKKQYFSALFLCRPAGQGKSMLIARFGGTQNRPQLKWIPMWAIHQISNKVFEQDMGFLSSQNEVLLREKVPTRDLYLSLKSCDTWVTEYRKWLDRVGHGMPYYFGHQTFRLPQTPALLEAAPAGLVAGKAASAPTKGGLGTIHSPDPTNRYFRHVIHCKECRMALKGFQKWEKVFLASGCFSCGLAIMLSLTRWRLLFLVSAFLSSAGFYACSRGVNWLTTNFVRQHRT</sequence>
<evidence type="ECO:0000256" key="6">
    <source>
        <dbReference type="ARBA" id="ARBA00022946"/>
    </source>
</evidence>
<evidence type="ECO:0000256" key="2">
    <source>
        <dbReference type="ARBA" id="ARBA00022528"/>
    </source>
</evidence>
<keyword evidence="7" id="KW-0408">Iron</keyword>
<dbReference type="Proteomes" id="UP000824469">
    <property type="component" value="Unassembled WGS sequence"/>
</dbReference>
<dbReference type="PANTHER" id="PTHR21266">
    <property type="entry name" value="IRON-SULFUR DOMAIN CONTAINING PROTEIN"/>
    <property type="match status" value="1"/>
</dbReference>
<evidence type="ECO:0000256" key="8">
    <source>
        <dbReference type="ARBA" id="ARBA00023014"/>
    </source>
</evidence>
<dbReference type="Pfam" id="PF00355">
    <property type="entry name" value="Rieske"/>
    <property type="match status" value="1"/>
</dbReference>
<keyword evidence="13" id="KW-1185">Reference proteome</keyword>
<evidence type="ECO:0000256" key="9">
    <source>
        <dbReference type="SAM" id="MobiDB-lite"/>
    </source>
</evidence>
<dbReference type="EMBL" id="JAHRHJ020000005">
    <property type="protein sequence ID" value="KAH9314624.1"/>
    <property type="molecule type" value="Genomic_DNA"/>
</dbReference>
<evidence type="ECO:0000256" key="3">
    <source>
        <dbReference type="ARBA" id="ARBA00022640"/>
    </source>
</evidence>
<gene>
    <name evidence="12" type="ORF">KI387_023251</name>
</gene>
<dbReference type="InterPro" id="IPR036922">
    <property type="entry name" value="Rieske_2Fe-2S_sf"/>
</dbReference>
<keyword evidence="5" id="KW-0479">Metal-binding</keyword>
<name>A0AA38G4C3_TAXCH</name>
<evidence type="ECO:0000259" key="11">
    <source>
        <dbReference type="PROSITE" id="PS51296"/>
    </source>
</evidence>
<evidence type="ECO:0000313" key="13">
    <source>
        <dbReference type="Proteomes" id="UP000824469"/>
    </source>
</evidence>
<evidence type="ECO:0000256" key="10">
    <source>
        <dbReference type="SAM" id="Phobius"/>
    </source>
</evidence>
<dbReference type="InterPro" id="IPR050584">
    <property type="entry name" value="Cholesterol_7-desaturase"/>
</dbReference>
<keyword evidence="10" id="KW-0812">Transmembrane</keyword>
<evidence type="ECO:0000256" key="7">
    <source>
        <dbReference type="ARBA" id="ARBA00023004"/>
    </source>
</evidence>
<keyword evidence="8" id="KW-0411">Iron-sulfur</keyword>